<dbReference type="Proteomes" id="UP000018888">
    <property type="component" value="Unassembled WGS sequence"/>
</dbReference>
<protein>
    <submittedName>
        <fullName evidence="1">Uncharacterized protein</fullName>
    </submittedName>
</protein>
<evidence type="ECO:0000313" key="1">
    <source>
        <dbReference type="EMBL" id="POG81686.1"/>
    </source>
</evidence>
<comment type="caution">
    <text evidence="1">The sequence shown here is derived from an EMBL/GenBank/DDBJ whole genome shotgun (WGS) entry which is preliminary data.</text>
</comment>
<sequence length="52" mass="6274">MQSIILKANLLILFKIIYSIFERNYFLQLLVRNLENHLNDIITCRDFGLSRF</sequence>
<dbReference type="AlphaFoldDB" id="A0A2P4QVL4"/>
<accession>A0A2P4QVL4</accession>
<keyword evidence="2" id="KW-1185">Reference proteome</keyword>
<organism evidence="1 2">
    <name type="scientific">Rhizophagus irregularis (strain DAOM 181602 / DAOM 197198 / MUCL 43194)</name>
    <name type="common">Arbuscular mycorrhizal fungus</name>
    <name type="synonym">Glomus intraradices</name>
    <dbReference type="NCBI Taxonomy" id="747089"/>
    <lineage>
        <taxon>Eukaryota</taxon>
        <taxon>Fungi</taxon>
        <taxon>Fungi incertae sedis</taxon>
        <taxon>Mucoromycota</taxon>
        <taxon>Glomeromycotina</taxon>
        <taxon>Glomeromycetes</taxon>
        <taxon>Glomerales</taxon>
        <taxon>Glomeraceae</taxon>
        <taxon>Rhizophagus</taxon>
    </lineage>
</organism>
<proteinExistence type="predicted"/>
<evidence type="ECO:0000313" key="2">
    <source>
        <dbReference type="Proteomes" id="UP000018888"/>
    </source>
</evidence>
<gene>
    <name evidence="1" type="ORF">GLOIN_2v1504501</name>
</gene>
<name>A0A2P4QVL4_RHIID</name>
<reference evidence="1 2" key="2">
    <citation type="journal article" date="2018" name="New Phytol.">
        <title>High intraspecific genome diversity in the model arbuscular mycorrhizal symbiont Rhizophagus irregularis.</title>
        <authorList>
            <person name="Chen E.C.H."/>
            <person name="Morin E."/>
            <person name="Beaudet D."/>
            <person name="Noel J."/>
            <person name="Yildirir G."/>
            <person name="Ndikumana S."/>
            <person name="Charron P."/>
            <person name="St-Onge C."/>
            <person name="Giorgi J."/>
            <person name="Kruger M."/>
            <person name="Marton T."/>
            <person name="Ropars J."/>
            <person name="Grigoriev I.V."/>
            <person name="Hainaut M."/>
            <person name="Henrissat B."/>
            <person name="Roux C."/>
            <person name="Martin F."/>
            <person name="Corradi N."/>
        </authorList>
    </citation>
    <scope>NUCLEOTIDE SEQUENCE [LARGE SCALE GENOMIC DNA]</scope>
    <source>
        <strain evidence="1 2">DAOM 197198</strain>
    </source>
</reference>
<dbReference type="EMBL" id="AUPC02000009">
    <property type="protein sequence ID" value="POG81686.1"/>
    <property type="molecule type" value="Genomic_DNA"/>
</dbReference>
<reference evidence="1 2" key="1">
    <citation type="journal article" date="2013" name="Proc. Natl. Acad. Sci. U.S.A.">
        <title>Genome of an arbuscular mycorrhizal fungus provides insight into the oldest plant symbiosis.</title>
        <authorList>
            <person name="Tisserant E."/>
            <person name="Malbreil M."/>
            <person name="Kuo A."/>
            <person name="Kohler A."/>
            <person name="Symeonidi A."/>
            <person name="Balestrini R."/>
            <person name="Charron P."/>
            <person name="Duensing N."/>
            <person name="Frei Dit Frey N."/>
            <person name="Gianinazzi-Pearson V."/>
            <person name="Gilbert L.B."/>
            <person name="Handa Y."/>
            <person name="Herr J.R."/>
            <person name="Hijri M."/>
            <person name="Koul R."/>
            <person name="Kawaguchi M."/>
            <person name="Krajinski F."/>
            <person name="Lammers P.J."/>
            <person name="Masclaux F.G."/>
            <person name="Murat C."/>
            <person name="Morin E."/>
            <person name="Ndikumana S."/>
            <person name="Pagni M."/>
            <person name="Petitpierre D."/>
            <person name="Requena N."/>
            <person name="Rosikiewicz P."/>
            <person name="Riley R."/>
            <person name="Saito K."/>
            <person name="San Clemente H."/>
            <person name="Shapiro H."/>
            <person name="van Tuinen D."/>
            <person name="Becard G."/>
            <person name="Bonfante P."/>
            <person name="Paszkowski U."/>
            <person name="Shachar-Hill Y.Y."/>
            <person name="Tuskan G.A."/>
            <person name="Young P.W."/>
            <person name="Sanders I.R."/>
            <person name="Henrissat B."/>
            <person name="Rensing S.A."/>
            <person name="Grigoriev I.V."/>
            <person name="Corradi N."/>
            <person name="Roux C."/>
            <person name="Martin F."/>
        </authorList>
    </citation>
    <scope>NUCLEOTIDE SEQUENCE [LARGE SCALE GENOMIC DNA]</scope>
    <source>
        <strain evidence="1 2">DAOM 197198</strain>
    </source>
</reference>